<dbReference type="InterPro" id="IPR003593">
    <property type="entry name" value="AAA+_ATPase"/>
</dbReference>
<comment type="caution">
    <text evidence="7">The sequence shown here is derived from an EMBL/GenBank/DDBJ whole genome shotgun (WGS) entry which is preliminary data.</text>
</comment>
<dbReference type="PROSITE" id="PS00211">
    <property type="entry name" value="ABC_TRANSPORTER_1"/>
    <property type="match status" value="1"/>
</dbReference>
<proteinExistence type="predicted"/>
<dbReference type="CDD" id="cd03214">
    <property type="entry name" value="ABC_Iron-Siderophores_B12_Hemin"/>
    <property type="match status" value="1"/>
</dbReference>
<evidence type="ECO:0000256" key="1">
    <source>
        <dbReference type="ARBA" id="ARBA00022448"/>
    </source>
</evidence>
<keyword evidence="8" id="KW-1185">Reference proteome</keyword>
<dbReference type="EMBL" id="NOXS01000031">
    <property type="protein sequence ID" value="OYQ19379.1"/>
    <property type="molecule type" value="Genomic_DNA"/>
</dbReference>
<protein>
    <recommendedName>
        <fullName evidence="6">ABC transporter domain-containing protein</fullName>
    </recommendedName>
</protein>
<reference evidence="7 8" key="1">
    <citation type="submission" date="2017-07" db="EMBL/GenBank/DDBJ databases">
        <title>Elstera cyanobacteriorum sp. nov., a novel bacterium isolated from cyanobacterial aggregates in a eutrophic lake.</title>
        <authorList>
            <person name="Cai H."/>
        </authorList>
    </citation>
    <scope>NUCLEOTIDE SEQUENCE [LARGE SCALE GENOMIC DNA]</scope>
    <source>
        <strain evidence="7 8">TH019</strain>
    </source>
</reference>
<evidence type="ECO:0000256" key="2">
    <source>
        <dbReference type="ARBA" id="ARBA00022741"/>
    </source>
</evidence>
<keyword evidence="3" id="KW-0067">ATP-binding</keyword>
<accession>A0A255XQY5</accession>
<dbReference type="PANTHER" id="PTHR42794:SF1">
    <property type="entry name" value="HEMIN IMPORT ATP-BINDING PROTEIN HMUV"/>
    <property type="match status" value="1"/>
</dbReference>
<dbReference type="SUPFAM" id="SSF52540">
    <property type="entry name" value="P-loop containing nucleoside triphosphate hydrolases"/>
    <property type="match status" value="1"/>
</dbReference>
<dbReference type="GO" id="GO:0005524">
    <property type="term" value="F:ATP binding"/>
    <property type="evidence" value="ECO:0007669"/>
    <property type="project" value="UniProtKB-KW"/>
</dbReference>
<dbReference type="Gene3D" id="3.40.50.300">
    <property type="entry name" value="P-loop containing nucleotide triphosphate hydrolases"/>
    <property type="match status" value="1"/>
</dbReference>
<dbReference type="PANTHER" id="PTHR42794">
    <property type="entry name" value="HEMIN IMPORT ATP-BINDING PROTEIN HMUV"/>
    <property type="match status" value="1"/>
</dbReference>
<evidence type="ECO:0000256" key="3">
    <source>
        <dbReference type="ARBA" id="ARBA00022840"/>
    </source>
</evidence>
<evidence type="ECO:0000256" key="5">
    <source>
        <dbReference type="ARBA" id="ARBA00037066"/>
    </source>
</evidence>
<sequence length="266" mass="27552">MIRAVGISVALGARQPLRGVDFDAEAGQVTGIIGPNGSGKTTLLRVLAGVQPPSAGQVFLEETLLSTLSPSARARRLAYLPQNGTVAWPLRVREVAALGRLPLSPAPLDRPTAEDRTAIARALDRAACTSLADRPFPDLSGGEKARALLARALATEAPILLADEPVAALDPAHQVKILTSLRAEATRGGCVVLVLHDLSLAARFCDRLALLTDGTLAAAGPTAAVLTAPLLEAAFGTGFHRDFTGPVPVLVPTHALPYAKENPDAG</sequence>
<dbReference type="GO" id="GO:0016887">
    <property type="term" value="F:ATP hydrolysis activity"/>
    <property type="evidence" value="ECO:0007669"/>
    <property type="project" value="InterPro"/>
</dbReference>
<dbReference type="AlphaFoldDB" id="A0A255XQY5"/>
<dbReference type="PROSITE" id="PS50893">
    <property type="entry name" value="ABC_TRANSPORTER_2"/>
    <property type="match status" value="1"/>
</dbReference>
<name>A0A255XQY5_9PROT</name>
<dbReference type="InterPro" id="IPR017871">
    <property type="entry name" value="ABC_transporter-like_CS"/>
</dbReference>
<dbReference type="RefSeq" id="WP_094408484.1">
    <property type="nucleotide sequence ID" value="NZ_BMJZ01000004.1"/>
</dbReference>
<evidence type="ECO:0000313" key="8">
    <source>
        <dbReference type="Proteomes" id="UP000216361"/>
    </source>
</evidence>
<gene>
    <name evidence="7" type="ORF">CHR90_08100</name>
</gene>
<organism evidence="7 8">
    <name type="scientific">Elstera cyanobacteriorum</name>
    <dbReference type="NCBI Taxonomy" id="2022747"/>
    <lineage>
        <taxon>Bacteria</taxon>
        <taxon>Pseudomonadati</taxon>
        <taxon>Pseudomonadota</taxon>
        <taxon>Alphaproteobacteria</taxon>
        <taxon>Rhodospirillales</taxon>
        <taxon>Rhodospirillaceae</taxon>
        <taxon>Elstera</taxon>
    </lineage>
</organism>
<keyword evidence="4" id="KW-1278">Translocase</keyword>
<dbReference type="SMART" id="SM00382">
    <property type="entry name" value="AAA"/>
    <property type="match status" value="1"/>
</dbReference>
<evidence type="ECO:0000259" key="6">
    <source>
        <dbReference type="PROSITE" id="PS50893"/>
    </source>
</evidence>
<evidence type="ECO:0000313" key="7">
    <source>
        <dbReference type="EMBL" id="OYQ19379.1"/>
    </source>
</evidence>
<evidence type="ECO:0000256" key="4">
    <source>
        <dbReference type="ARBA" id="ARBA00022967"/>
    </source>
</evidence>
<dbReference type="Pfam" id="PF00005">
    <property type="entry name" value="ABC_tran"/>
    <property type="match status" value="1"/>
</dbReference>
<feature type="domain" description="ABC transporter" evidence="6">
    <location>
        <begin position="2"/>
        <end position="238"/>
    </location>
</feature>
<keyword evidence="2" id="KW-0547">Nucleotide-binding</keyword>
<dbReference type="OrthoDB" id="9810077at2"/>
<dbReference type="InterPro" id="IPR003439">
    <property type="entry name" value="ABC_transporter-like_ATP-bd"/>
</dbReference>
<dbReference type="InterPro" id="IPR027417">
    <property type="entry name" value="P-loop_NTPase"/>
</dbReference>
<dbReference type="Proteomes" id="UP000216361">
    <property type="component" value="Unassembled WGS sequence"/>
</dbReference>
<comment type="function">
    <text evidence="5">Part of the ABC transporter complex HmuTUV involved in hemin import. Responsible for energy coupling to the transport system.</text>
</comment>
<keyword evidence="1" id="KW-0813">Transport</keyword>